<dbReference type="Pfam" id="PF01650">
    <property type="entry name" value="Peptidase_C13"/>
    <property type="match status" value="1"/>
</dbReference>
<keyword evidence="1" id="KW-0472">Membrane</keyword>
<accession>A0ABX2EKX5</accession>
<dbReference type="Proteomes" id="UP000737171">
    <property type="component" value="Unassembled WGS sequence"/>
</dbReference>
<name>A0ABX2EKX5_9BURK</name>
<proteinExistence type="predicted"/>
<evidence type="ECO:0000313" key="3">
    <source>
        <dbReference type="Proteomes" id="UP000737171"/>
    </source>
</evidence>
<evidence type="ECO:0000256" key="1">
    <source>
        <dbReference type="SAM" id="Phobius"/>
    </source>
</evidence>
<comment type="caution">
    <text evidence="2">The sequence shown here is derived from an EMBL/GenBank/DDBJ whole genome shotgun (WGS) entry which is preliminary data.</text>
</comment>
<dbReference type="InterPro" id="IPR001096">
    <property type="entry name" value="Peptidase_C13"/>
</dbReference>
<keyword evidence="1" id="KW-0812">Transmembrane</keyword>
<keyword evidence="1" id="KW-1133">Transmembrane helix</keyword>
<feature type="transmembrane region" description="Helical" evidence="1">
    <location>
        <begin position="109"/>
        <end position="132"/>
    </location>
</feature>
<dbReference type="Gene3D" id="3.40.50.1460">
    <property type="match status" value="1"/>
</dbReference>
<feature type="transmembrane region" description="Helical" evidence="1">
    <location>
        <begin position="144"/>
        <end position="166"/>
    </location>
</feature>
<reference evidence="2 3" key="1">
    <citation type="submission" date="2020-05" db="EMBL/GenBank/DDBJ databases">
        <title>Aquincola sp. isolate from soil.</title>
        <authorList>
            <person name="Han J."/>
            <person name="Kim D.-U."/>
        </authorList>
    </citation>
    <scope>NUCLEOTIDE SEQUENCE [LARGE SCALE GENOMIC DNA]</scope>
    <source>
        <strain evidence="2 3">S2</strain>
    </source>
</reference>
<gene>
    <name evidence="2" type="ORF">HLB44_20100</name>
</gene>
<protein>
    <recommendedName>
        <fullName evidence="4">Peptidase C13 family protein</fullName>
    </recommendedName>
</protein>
<sequence length="476" mass="51617">MTSSTGEERPAARAPLAPGELGRWIGAGARTALLREPAAAHLVPTPLVLALLLLCLLAATLLLQRLLHTGPVFFNPHALQAGWPNAIASVWACWLAGREQPGADQPARLFGLLLALSLVMHFVGLLLLVPLVHAAPAAGRLGPWLVFGLGLLPWAWNGLAQVVVLLRGRRSCRVVAGVLLATAAPMALQWVLPPAQYWYPDAARAPSQPEPVTLKLTPEVIERQAALMGEQLQALAPQRPGRIDIYALTFAPYAGEDVFQRESALVADVMATRFDAGGRTLQLLNHATTATRLPWATPQNLQRAIAAVATRMDRERDVLFIHLTSHGARNGQLAAELWPLEIAPLTPQRLREWLDAAGIRHRVISVSACYSGQWIAPLAETHTLVMTAADAEHTSYGCGRGSELTYFGRAMYAEQLRDTYSFETAHANAREVIRRREVQAGKDDGYSNPQIAVGDGIRPLLGALAEQLEGDGRRAR</sequence>
<feature type="transmembrane region" description="Helical" evidence="1">
    <location>
        <begin position="47"/>
        <end position="67"/>
    </location>
</feature>
<feature type="transmembrane region" description="Helical" evidence="1">
    <location>
        <begin position="79"/>
        <end position="97"/>
    </location>
</feature>
<organism evidence="2 3">
    <name type="scientific">Pseudaquabacterium terrae</name>
    <dbReference type="NCBI Taxonomy" id="2732868"/>
    <lineage>
        <taxon>Bacteria</taxon>
        <taxon>Pseudomonadati</taxon>
        <taxon>Pseudomonadota</taxon>
        <taxon>Betaproteobacteria</taxon>
        <taxon>Burkholderiales</taxon>
        <taxon>Sphaerotilaceae</taxon>
        <taxon>Pseudaquabacterium</taxon>
    </lineage>
</organism>
<evidence type="ECO:0000313" key="2">
    <source>
        <dbReference type="EMBL" id="NRF69304.1"/>
    </source>
</evidence>
<dbReference type="RefSeq" id="WP_173125929.1">
    <property type="nucleotide sequence ID" value="NZ_JABRWJ010000006.1"/>
</dbReference>
<keyword evidence="3" id="KW-1185">Reference proteome</keyword>
<evidence type="ECO:0008006" key="4">
    <source>
        <dbReference type="Google" id="ProtNLM"/>
    </source>
</evidence>
<feature type="transmembrane region" description="Helical" evidence="1">
    <location>
        <begin position="173"/>
        <end position="192"/>
    </location>
</feature>
<dbReference type="EMBL" id="JABRWJ010000006">
    <property type="protein sequence ID" value="NRF69304.1"/>
    <property type="molecule type" value="Genomic_DNA"/>
</dbReference>